<organism evidence="3">
    <name type="scientific">Bracon brevicornis</name>
    <dbReference type="NCBI Taxonomy" id="1563983"/>
    <lineage>
        <taxon>Eukaryota</taxon>
        <taxon>Metazoa</taxon>
        <taxon>Ecdysozoa</taxon>
        <taxon>Arthropoda</taxon>
        <taxon>Hexapoda</taxon>
        <taxon>Insecta</taxon>
        <taxon>Pterygota</taxon>
        <taxon>Neoptera</taxon>
        <taxon>Endopterygota</taxon>
        <taxon>Hymenoptera</taxon>
        <taxon>Apocrita</taxon>
        <taxon>Ichneumonoidea</taxon>
        <taxon>Braconidae</taxon>
        <taxon>Braconinae</taxon>
        <taxon>Bracon</taxon>
    </lineage>
</organism>
<reference evidence="3" key="1">
    <citation type="submission" date="2020-07" db="EMBL/GenBank/DDBJ databases">
        <authorList>
            <person name="Ferguson B K."/>
        </authorList>
    </citation>
    <scope>NUCLEOTIDE SEQUENCE</scope>
    <source>
        <strain evidence="3">L06</strain>
    </source>
</reference>
<protein>
    <recommendedName>
        <fullName evidence="2">Metaxin glutathione S-transferase domain-containing protein</fullName>
    </recommendedName>
</protein>
<accession>A0A6V7LH56</accession>
<dbReference type="InterPro" id="IPR033468">
    <property type="entry name" value="Metaxin_GST"/>
</dbReference>
<evidence type="ECO:0000259" key="2">
    <source>
        <dbReference type="Pfam" id="PF17171"/>
    </source>
</evidence>
<feature type="compositionally biased region" description="Basic and acidic residues" evidence="1">
    <location>
        <begin position="65"/>
        <end position="119"/>
    </location>
</feature>
<dbReference type="GO" id="GO:0005737">
    <property type="term" value="C:cytoplasm"/>
    <property type="evidence" value="ECO:0007669"/>
    <property type="project" value="TreeGrafter"/>
</dbReference>
<gene>
    <name evidence="3" type="ORF">BBRV_LOCUS106492</name>
</gene>
<evidence type="ECO:0000313" key="3">
    <source>
        <dbReference type="EMBL" id="CAD1575602.1"/>
    </source>
</evidence>
<dbReference type="PANTHER" id="PTHR12289">
    <property type="entry name" value="METAXIN RELATED"/>
    <property type="match status" value="1"/>
</dbReference>
<proteinExistence type="predicted"/>
<dbReference type="Pfam" id="PF17171">
    <property type="entry name" value="GST_C_6"/>
    <property type="match status" value="1"/>
</dbReference>
<feature type="region of interest" description="Disordered" evidence="1">
    <location>
        <begin position="56"/>
        <end position="119"/>
    </location>
</feature>
<dbReference type="PANTHER" id="PTHR12289:SF41">
    <property type="entry name" value="FAILED AXON CONNECTIONS-RELATED"/>
    <property type="match status" value="1"/>
</dbReference>
<dbReference type="AlphaFoldDB" id="A0A6V7LH56"/>
<evidence type="ECO:0000256" key="1">
    <source>
        <dbReference type="SAM" id="MobiDB-lite"/>
    </source>
</evidence>
<dbReference type="EMBL" id="CADCXW020000343">
    <property type="protein sequence ID" value="CAD1575602.1"/>
    <property type="molecule type" value="Genomic_DNA"/>
</dbReference>
<sequence>MDIIAFANLAQILYIENSTSFPLRDFMTENCSNLVGLCSRMKERCFPDWEKICDTLDMNTHLPKPQKEEEKESKGEKEAKESKEGKEGDKEKADAEEKEGEKDKEVEENKEKEERVEDK</sequence>
<feature type="domain" description="Metaxin glutathione S-transferase" evidence="2">
    <location>
        <begin position="1"/>
        <end position="41"/>
    </location>
</feature>
<dbReference type="InterPro" id="IPR050931">
    <property type="entry name" value="Mito_Protein_Transport_Metaxin"/>
</dbReference>
<name>A0A6V7LH56_9HYME</name>